<organism evidence="4 5">
    <name type="scientific">Saccharopolyspora cebuensis</name>
    <dbReference type="NCBI Taxonomy" id="418759"/>
    <lineage>
        <taxon>Bacteria</taxon>
        <taxon>Bacillati</taxon>
        <taxon>Actinomycetota</taxon>
        <taxon>Actinomycetes</taxon>
        <taxon>Pseudonocardiales</taxon>
        <taxon>Pseudonocardiaceae</taxon>
        <taxon>Saccharopolyspora</taxon>
    </lineage>
</organism>
<sequence>MHRVEDWTIEAVERTDPDRALLLREYTGEMADRYYGRPATAAEVDAALAEDGSDDLVAPTGFLLVARHPGGLAGCVGLRLCPEAIGEVKRMYVRPGLRGRGLGGALLSDCARRAERLGVRTLRLDTRGDLVEARGLYAKHGFREVPAFNAGRYAEHWLARPVR</sequence>
<dbReference type="InterPro" id="IPR016181">
    <property type="entry name" value="Acyl_CoA_acyltransferase"/>
</dbReference>
<dbReference type="PANTHER" id="PTHR43877:SF2">
    <property type="entry name" value="AMINOALKYLPHOSPHONATE N-ACETYLTRANSFERASE-RELATED"/>
    <property type="match status" value="1"/>
</dbReference>
<evidence type="ECO:0000259" key="3">
    <source>
        <dbReference type="PROSITE" id="PS51186"/>
    </source>
</evidence>
<keyword evidence="5" id="KW-1185">Reference proteome</keyword>
<gene>
    <name evidence="4" type="ORF">AB8O55_18575</name>
</gene>
<dbReference type="Proteomes" id="UP001564626">
    <property type="component" value="Unassembled WGS sequence"/>
</dbReference>
<dbReference type="GO" id="GO:0016746">
    <property type="term" value="F:acyltransferase activity"/>
    <property type="evidence" value="ECO:0007669"/>
    <property type="project" value="UniProtKB-KW"/>
</dbReference>
<evidence type="ECO:0000256" key="2">
    <source>
        <dbReference type="ARBA" id="ARBA00023315"/>
    </source>
</evidence>
<evidence type="ECO:0000313" key="5">
    <source>
        <dbReference type="Proteomes" id="UP001564626"/>
    </source>
</evidence>
<dbReference type="PANTHER" id="PTHR43877">
    <property type="entry name" value="AMINOALKYLPHOSPHONATE N-ACETYLTRANSFERASE-RELATED-RELATED"/>
    <property type="match status" value="1"/>
</dbReference>
<reference evidence="4 5" key="1">
    <citation type="submission" date="2024-08" db="EMBL/GenBank/DDBJ databases">
        <title>Genome mining of Saccharopolyspora cebuensis PGLac3 from Nigerian medicinal plant.</title>
        <authorList>
            <person name="Ezeobiora C.E."/>
            <person name="Igbokwe N.H."/>
            <person name="Amin D.H."/>
            <person name="Mendie U.E."/>
        </authorList>
    </citation>
    <scope>NUCLEOTIDE SEQUENCE [LARGE SCALE GENOMIC DNA]</scope>
    <source>
        <strain evidence="4 5">PGLac3</strain>
    </source>
</reference>
<keyword evidence="1 4" id="KW-0808">Transferase</keyword>
<name>A0ABV4CKZ8_9PSEU</name>
<feature type="domain" description="N-acetyltransferase" evidence="3">
    <location>
        <begin position="21"/>
        <end position="163"/>
    </location>
</feature>
<dbReference type="InterPro" id="IPR000182">
    <property type="entry name" value="GNAT_dom"/>
</dbReference>
<dbReference type="SUPFAM" id="SSF55729">
    <property type="entry name" value="Acyl-CoA N-acyltransferases (Nat)"/>
    <property type="match status" value="1"/>
</dbReference>
<dbReference type="PROSITE" id="PS51186">
    <property type="entry name" value="GNAT"/>
    <property type="match status" value="1"/>
</dbReference>
<dbReference type="Pfam" id="PF00583">
    <property type="entry name" value="Acetyltransf_1"/>
    <property type="match status" value="1"/>
</dbReference>
<dbReference type="EC" id="2.3.-.-" evidence="4"/>
<accession>A0ABV4CKZ8</accession>
<proteinExistence type="predicted"/>
<comment type="caution">
    <text evidence="4">The sequence shown here is derived from an EMBL/GenBank/DDBJ whole genome shotgun (WGS) entry which is preliminary data.</text>
</comment>
<dbReference type="InterPro" id="IPR050832">
    <property type="entry name" value="Bact_Acetyltransf"/>
</dbReference>
<dbReference type="EMBL" id="JBGEHV010000036">
    <property type="protein sequence ID" value="MEY8041414.1"/>
    <property type="molecule type" value="Genomic_DNA"/>
</dbReference>
<evidence type="ECO:0000313" key="4">
    <source>
        <dbReference type="EMBL" id="MEY8041414.1"/>
    </source>
</evidence>
<keyword evidence="2 4" id="KW-0012">Acyltransferase</keyword>
<evidence type="ECO:0000256" key="1">
    <source>
        <dbReference type="ARBA" id="ARBA00022679"/>
    </source>
</evidence>
<protein>
    <submittedName>
        <fullName evidence="4">GNAT family N-acetyltransferase</fullName>
        <ecNumber evidence="4">2.3.-.-</ecNumber>
    </submittedName>
</protein>
<dbReference type="Gene3D" id="3.40.630.30">
    <property type="match status" value="1"/>
</dbReference>